<evidence type="ECO:0000313" key="7">
    <source>
        <dbReference type="Ensembl" id="ENSOMYP00000097692.2"/>
    </source>
</evidence>
<dbReference type="GO" id="GO:0016787">
    <property type="term" value="F:hydrolase activity"/>
    <property type="evidence" value="ECO:0007669"/>
    <property type="project" value="UniProtKB-KW"/>
</dbReference>
<dbReference type="Ensembl" id="ENSOMYT00000106096.2">
    <property type="protein sequence ID" value="ENSOMYP00000097692.2"/>
    <property type="gene ID" value="ENSOMYG00000044398.2"/>
</dbReference>
<dbReference type="GO" id="GO:0003724">
    <property type="term" value="F:RNA helicase activity"/>
    <property type="evidence" value="ECO:0007669"/>
    <property type="project" value="TreeGrafter"/>
</dbReference>
<keyword evidence="1" id="KW-0547">Nucleotide-binding</keyword>
<reference evidence="7" key="3">
    <citation type="submission" date="2025-09" db="UniProtKB">
        <authorList>
            <consortium name="Ensembl"/>
        </authorList>
    </citation>
    <scope>IDENTIFICATION</scope>
</reference>
<dbReference type="PANTHER" id="PTHR47959">
    <property type="entry name" value="ATP-DEPENDENT RNA HELICASE RHLE-RELATED"/>
    <property type="match status" value="1"/>
</dbReference>
<dbReference type="CDD" id="cd18787">
    <property type="entry name" value="SF2_C_DEAD"/>
    <property type="match status" value="1"/>
</dbReference>
<accession>A0A8C7UCK0</accession>
<keyword evidence="2" id="KW-0378">Hydrolase</keyword>
<evidence type="ECO:0000256" key="5">
    <source>
        <dbReference type="SAM" id="MobiDB-lite"/>
    </source>
</evidence>
<dbReference type="Gene3D" id="3.40.50.300">
    <property type="entry name" value="P-loop containing nucleotide triphosphate hydrolases"/>
    <property type="match status" value="1"/>
</dbReference>
<reference evidence="7" key="1">
    <citation type="submission" date="2020-07" db="EMBL/GenBank/DDBJ databases">
        <title>A long reads based de novo assembly of the rainbow trout Arlee double haploid line genome.</title>
        <authorList>
            <person name="Gao G."/>
            <person name="Palti Y."/>
        </authorList>
    </citation>
    <scope>NUCLEOTIDE SEQUENCE [LARGE SCALE GENOMIC DNA]</scope>
</reference>
<evidence type="ECO:0000256" key="1">
    <source>
        <dbReference type="ARBA" id="ARBA00022741"/>
    </source>
</evidence>
<name>A0A8C7UCK0_ONCMY</name>
<feature type="domain" description="Helicase C-terminal" evidence="6">
    <location>
        <begin position="151"/>
        <end position="300"/>
    </location>
</feature>
<reference evidence="7" key="2">
    <citation type="submission" date="2025-08" db="UniProtKB">
        <authorList>
            <consortium name="Ensembl"/>
        </authorList>
    </citation>
    <scope>IDENTIFICATION</scope>
</reference>
<dbReference type="GeneTree" id="ENSGT00550000075100"/>
<sequence length="480" mass="53696">MAQRKKKLMKKNIHIGHREHDESDGGDFEVAAKIEPFHVYLPRFPGASSECLSDVEPDTRELVRAQNKKKNKSGSFRSMGKKLMDDQFAALHETPDIQTLLFSATLPKLLVEFPINGLAEPVLIRLEVDSKLSELLKLSFFHLRMDDKPALLLHLLRNVATPQEQTVVFVATKHHVEYLRGESLLLSSEGVECAYIYSALDQTARKINIGKFFPRKAMVLVVTDVAARGIDIPLLDNVINYNFPSKAKLFLHRVVARAGGRGGAAYSLVCTDEIPFVFDLHLFLGRPLQLDTPDHQQESDGVFGRVPQSILDDEESQLITGSHENHTHMLPYSCYDINPHCFGLFSGSGLEKMELERLQIVDCIKDYKAKATIFEIISNSKTNASVGMRAKRSRDTAEGRYHVPVTALPSTHHTTDQEDSEEEDLQVSTNTLSIHLHGIKPSMYVFHCKSIIVNSTTTDKVVSYYQLCCTSVISPPGGVL</sequence>
<dbReference type="GO" id="GO:0005524">
    <property type="term" value="F:ATP binding"/>
    <property type="evidence" value="ECO:0007669"/>
    <property type="project" value="UniProtKB-KW"/>
</dbReference>
<evidence type="ECO:0000256" key="4">
    <source>
        <dbReference type="ARBA" id="ARBA00022840"/>
    </source>
</evidence>
<dbReference type="InterPro" id="IPR050079">
    <property type="entry name" value="DEAD_box_RNA_helicase"/>
</dbReference>
<dbReference type="PANTHER" id="PTHR47959:SF8">
    <property type="entry name" value="RNA HELICASE"/>
    <property type="match status" value="1"/>
</dbReference>
<keyword evidence="3" id="KW-0347">Helicase</keyword>
<dbReference type="GO" id="GO:0005829">
    <property type="term" value="C:cytosol"/>
    <property type="evidence" value="ECO:0007669"/>
    <property type="project" value="TreeGrafter"/>
</dbReference>
<keyword evidence="8" id="KW-1185">Reference proteome</keyword>
<evidence type="ECO:0000256" key="2">
    <source>
        <dbReference type="ARBA" id="ARBA00022801"/>
    </source>
</evidence>
<dbReference type="PROSITE" id="PS51194">
    <property type="entry name" value="HELICASE_CTER"/>
    <property type="match status" value="1"/>
</dbReference>
<dbReference type="AlphaFoldDB" id="A0A8C7UCK0"/>
<dbReference type="Pfam" id="PF00271">
    <property type="entry name" value="Helicase_C"/>
    <property type="match status" value="1"/>
</dbReference>
<proteinExistence type="predicted"/>
<dbReference type="Proteomes" id="UP000694395">
    <property type="component" value="Chromosome 5"/>
</dbReference>
<evidence type="ECO:0000259" key="6">
    <source>
        <dbReference type="PROSITE" id="PS51194"/>
    </source>
</evidence>
<keyword evidence="4" id="KW-0067">ATP-binding</keyword>
<feature type="region of interest" description="Disordered" evidence="5">
    <location>
        <begin position="404"/>
        <end position="426"/>
    </location>
</feature>
<dbReference type="InterPro" id="IPR001650">
    <property type="entry name" value="Helicase_C-like"/>
</dbReference>
<dbReference type="InterPro" id="IPR027417">
    <property type="entry name" value="P-loop_NTPase"/>
</dbReference>
<organism evidence="7 8">
    <name type="scientific">Oncorhynchus mykiss</name>
    <name type="common">Rainbow trout</name>
    <name type="synonym">Salmo gairdneri</name>
    <dbReference type="NCBI Taxonomy" id="8022"/>
    <lineage>
        <taxon>Eukaryota</taxon>
        <taxon>Metazoa</taxon>
        <taxon>Chordata</taxon>
        <taxon>Craniata</taxon>
        <taxon>Vertebrata</taxon>
        <taxon>Euteleostomi</taxon>
        <taxon>Actinopterygii</taxon>
        <taxon>Neopterygii</taxon>
        <taxon>Teleostei</taxon>
        <taxon>Protacanthopterygii</taxon>
        <taxon>Salmoniformes</taxon>
        <taxon>Salmonidae</taxon>
        <taxon>Salmoninae</taxon>
        <taxon>Oncorhynchus</taxon>
    </lineage>
</organism>
<dbReference type="SUPFAM" id="SSF52540">
    <property type="entry name" value="P-loop containing nucleoside triphosphate hydrolases"/>
    <property type="match status" value="1"/>
</dbReference>
<dbReference type="SMART" id="SM00490">
    <property type="entry name" value="HELICc"/>
    <property type="match status" value="1"/>
</dbReference>
<evidence type="ECO:0000313" key="8">
    <source>
        <dbReference type="Proteomes" id="UP000694395"/>
    </source>
</evidence>
<protein>
    <submittedName>
        <fullName evidence="7">DEAD (Asp-Glu-Ala-Asp) box polypeptide 54</fullName>
    </submittedName>
</protein>
<evidence type="ECO:0000256" key="3">
    <source>
        <dbReference type="ARBA" id="ARBA00022806"/>
    </source>
</evidence>